<dbReference type="Pfam" id="PF00071">
    <property type="entry name" value="Ras"/>
    <property type="match status" value="1"/>
</dbReference>
<dbReference type="PRINTS" id="PR00449">
    <property type="entry name" value="RASTRNSFRMNG"/>
</dbReference>
<dbReference type="GO" id="GO:0003924">
    <property type="term" value="F:GTPase activity"/>
    <property type="evidence" value="ECO:0007669"/>
    <property type="project" value="InterPro"/>
</dbReference>
<comment type="caution">
    <text evidence="3">The sequence shown here is derived from an EMBL/GenBank/DDBJ whole genome shotgun (WGS) entry which is preliminary data.</text>
</comment>
<dbReference type="GO" id="GO:0005525">
    <property type="term" value="F:GTP binding"/>
    <property type="evidence" value="ECO:0007669"/>
    <property type="project" value="InterPro"/>
</dbReference>
<reference evidence="3" key="1">
    <citation type="submission" date="2022-10" db="EMBL/GenBank/DDBJ databases">
        <title>Novel sulphate-reducing endosymbionts in the free-living metamonad Anaeramoeba.</title>
        <authorList>
            <person name="Jerlstrom-Hultqvist J."/>
            <person name="Cepicka I."/>
            <person name="Gallot-Lavallee L."/>
            <person name="Salas-Leiva D."/>
            <person name="Curtis B.A."/>
            <person name="Zahonova K."/>
            <person name="Pipaliya S."/>
            <person name="Dacks J."/>
            <person name="Roger A.J."/>
        </authorList>
    </citation>
    <scope>NUCLEOTIDE SEQUENCE</scope>
    <source>
        <strain evidence="3">BMAN</strain>
    </source>
</reference>
<dbReference type="PROSITE" id="PS51419">
    <property type="entry name" value="RAB"/>
    <property type="match status" value="1"/>
</dbReference>
<dbReference type="SMART" id="SM00173">
    <property type="entry name" value="RAS"/>
    <property type="match status" value="1"/>
</dbReference>
<accession>A0A9Q0LPY7</accession>
<dbReference type="PANTHER" id="PTHR47978">
    <property type="match status" value="1"/>
</dbReference>
<organism evidence="3 4">
    <name type="scientific">Anaeramoeba ignava</name>
    <name type="common">Anaerobic marine amoeba</name>
    <dbReference type="NCBI Taxonomy" id="1746090"/>
    <lineage>
        <taxon>Eukaryota</taxon>
        <taxon>Metamonada</taxon>
        <taxon>Anaeramoebidae</taxon>
        <taxon>Anaeramoeba</taxon>
    </lineage>
</organism>
<evidence type="ECO:0000313" key="3">
    <source>
        <dbReference type="EMBL" id="KAJ5076540.1"/>
    </source>
</evidence>
<feature type="region of interest" description="Disordered" evidence="2">
    <location>
        <begin position="178"/>
        <end position="212"/>
    </location>
</feature>
<dbReference type="InterPro" id="IPR005225">
    <property type="entry name" value="Small_GTP-bd"/>
</dbReference>
<dbReference type="CDD" id="cd00154">
    <property type="entry name" value="Rab"/>
    <property type="match status" value="1"/>
</dbReference>
<feature type="compositionally biased region" description="Basic and acidic residues" evidence="2">
    <location>
        <begin position="195"/>
        <end position="204"/>
    </location>
</feature>
<dbReference type="OMA" id="CILTSAM"/>
<keyword evidence="4" id="KW-1185">Reference proteome</keyword>
<dbReference type="EMBL" id="JAPDFW010000060">
    <property type="protein sequence ID" value="KAJ5076540.1"/>
    <property type="molecule type" value="Genomic_DNA"/>
</dbReference>
<dbReference type="FunFam" id="3.40.50.300:FF:001204">
    <property type="entry name" value="Small GTP-binding protein, putative"/>
    <property type="match status" value="1"/>
</dbReference>
<evidence type="ECO:0000256" key="1">
    <source>
        <dbReference type="ARBA" id="ARBA00022741"/>
    </source>
</evidence>
<dbReference type="SMART" id="SM00175">
    <property type="entry name" value="RAB"/>
    <property type="match status" value="1"/>
</dbReference>
<dbReference type="AlphaFoldDB" id="A0A9Q0LPY7"/>
<dbReference type="OrthoDB" id="26525at2759"/>
<dbReference type="Gene3D" id="3.40.50.300">
    <property type="entry name" value="P-loop containing nucleotide triphosphate hydrolases"/>
    <property type="match status" value="1"/>
</dbReference>
<dbReference type="PROSITE" id="PS51420">
    <property type="entry name" value="RHO"/>
    <property type="match status" value="1"/>
</dbReference>
<evidence type="ECO:0000256" key="2">
    <source>
        <dbReference type="SAM" id="MobiDB-lite"/>
    </source>
</evidence>
<dbReference type="SMART" id="SM00174">
    <property type="entry name" value="RHO"/>
    <property type="match status" value="1"/>
</dbReference>
<dbReference type="InterPro" id="IPR027417">
    <property type="entry name" value="P-loop_NTPase"/>
</dbReference>
<proteinExistence type="predicted"/>
<dbReference type="NCBIfam" id="TIGR00231">
    <property type="entry name" value="small_GTP"/>
    <property type="match status" value="1"/>
</dbReference>
<protein>
    <submittedName>
        <fullName evidence="3">Rab family gtpase</fullName>
    </submittedName>
</protein>
<name>A0A9Q0LPY7_ANAIG</name>
<gene>
    <name evidence="3" type="ORF">M0811_06120</name>
</gene>
<dbReference type="PROSITE" id="PS51421">
    <property type="entry name" value="RAS"/>
    <property type="match status" value="1"/>
</dbReference>
<dbReference type="SUPFAM" id="SSF52540">
    <property type="entry name" value="P-loop containing nucleoside triphosphate hydrolases"/>
    <property type="match status" value="1"/>
</dbReference>
<keyword evidence="1" id="KW-0547">Nucleotide-binding</keyword>
<dbReference type="InterPro" id="IPR001806">
    <property type="entry name" value="Small_GTPase"/>
</dbReference>
<evidence type="ECO:0000313" key="4">
    <source>
        <dbReference type="Proteomes" id="UP001149090"/>
    </source>
</evidence>
<dbReference type="SMART" id="SM00176">
    <property type="entry name" value="RAN"/>
    <property type="match status" value="1"/>
</dbReference>
<sequence length="212" mass="24484">MSFDYLFKIVIIGSANVGKTSLMIRYVDDNFTVSKQTTIGIDFKTKDIEIDGKIVRLQIWDTAGQEIYRNSISFSSSVYKNADIILIVFDLTKEESLNKIDDFLNEIENNCRTNPLIVIVGNKSDLIEEQLENVEEKIKEILNGDKFIFFKTSAKDGTNVNELFYEIAKRFTENQPKHYLKKEEENSNNNIILQNEKDPNDKNKSKSQKKCC</sequence>
<dbReference type="Proteomes" id="UP001149090">
    <property type="component" value="Unassembled WGS sequence"/>
</dbReference>